<dbReference type="Gene3D" id="3.30.2020.30">
    <property type="match status" value="1"/>
</dbReference>
<dbReference type="InterPro" id="IPR038492">
    <property type="entry name" value="GBBH-like_N_sf"/>
</dbReference>
<proteinExistence type="predicted"/>
<feature type="domain" description="Gamma-butyrobetaine hydroxylase-like N-terminal" evidence="3">
    <location>
        <begin position="11"/>
        <end position="94"/>
    </location>
</feature>
<evidence type="ECO:0000313" key="4">
    <source>
        <dbReference type="EMBL" id="SJZ52224.1"/>
    </source>
</evidence>
<dbReference type="PANTHER" id="PTHR35303:SF5">
    <property type="entry name" value="OS02G0197800 PROTEIN"/>
    <property type="match status" value="1"/>
</dbReference>
<dbReference type="EMBL" id="FUXL01000001">
    <property type="protein sequence ID" value="SJZ52224.1"/>
    <property type="molecule type" value="Genomic_DNA"/>
</dbReference>
<evidence type="ECO:0000256" key="1">
    <source>
        <dbReference type="ARBA" id="ARBA00022723"/>
    </source>
</evidence>
<dbReference type="AlphaFoldDB" id="A0A1T4LCI2"/>
<evidence type="ECO:0000256" key="2">
    <source>
        <dbReference type="ARBA" id="ARBA00023004"/>
    </source>
</evidence>
<organism evidence="4 5">
    <name type="scientific">Consotaella salsifontis</name>
    <dbReference type="NCBI Taxonomy" id="1365950"/>
    <lineage>
        <taxon>Bacteria</taxon>
        <taxon>Pseudomonadati</taxon>
        <taxon>Pseudomonadota</taxon>
        <taxon>Alphaproteobacteria</taxon>
        <taxon>Hyphomicrobiales</taxon>
        <taxon>Aurantimonadaceae</taxon>
        <taxon>Consotaella</taxon>
    </lineage>
</organism>
<dbReference type="OrthoDB" id="9794178at2"/>
<dbReference type="Pfam" id="PF06155">
    <property type="entry name" value="GBBH-like_N"/>
    <property type="match status" value="1"/>
</dbReference>
<evidence type="ECO:0000259" key="3">
    <source>
        <dbReference type="Pfam" id="PF06155"/>
    </source>
</evidence>
<evidence type="ECO:0000313" key="5">
    <source>
        <dbReference type="Proteomes" id="UP000190135"/>
    </source>
</evidence>
<dbReference type="RefSeq" id="WP_078706464.1">
    <property type="nucleotide sequence ID" value="NZ_FUXL01000001.1"/>
</dbReference>
<keyword evidence="5" id="KW-1185">Reference proteome</keyword>
<gene>
    <name evidence="4" type="ORF">SAMN05428963_101152</name>
</gene>
<reference evidence="5" key="1">
    <citation type="submission" date="2017-02" db="EMBL/GenBank/DDBJ databases">
        <authorList>
            <person name="Varghese N."/>
            <person name="Submissions S."/>
        </authorList>
    </citation>
    <scope>NUCLEOTIDE SEQUENCE [LARGE SCALE GENOMIC DNA]</scope>
    <source>
        <strain evidence="5">USBA 369</strain>
    </source>
</reference>
<keyword evidence="1" id="KW-0479">Metal-binding</keyword>
<dbReference type="InterPro" id="IPR010376">
    <property type="entry name" value="GBBH-like_N"/>
</dbReference>
<sequence>MAEAIRPPKEIRVSHDRRTMTVVQESGREDVFTAEMLRVLSPSAEVQGHGPGQRITVAGKMYVRISSLEPVGRYATRIVFDDGHSTGLYTWTYLDQLAREKEERWQVYLDEMAAKRLHREP</sequence>
<accession>A0A1T4LCI2</accession>
<dbReference type="PANTHER" id="PTHR35303">
    <property type="entry name" value="OS02G0197800 PROTEIN"/>
    <property type="match status" value="1"/>
</dbReference>
<keyword evidence="2" id="KW-0408">Iron</keyword>
<name>A0A1T4LCI2_9HYPH</name>
<dbReference type="STRING" id="1365950.SAMN05428963_101152"/>
<dbReference type="GO" id="GO:0046872">
    <property type="term" value="F:metal ion binding"/>
    <property type="evidence" value="ECO:0007669"/>
    <property type="project" value="UniProtKB-KW"/>
</dbReference>
<protein>
    <submittedName>
        <fullName evidence="4">DUF971 family protein</fullName>
    </submittedName>
</protein>
<dbReference type="Proteomes" id="UP000190135">
    <property type="component" value="Unassembled WGS sequence"/>
</dbReference>